<protein>
    <submittedName>
        <fullName evidence="1">Uncharacterized protein</fullName>
    </submittedName>
</protein>
<gene>
    <name evidence="1" type="ORF">RF11_08055</name>
</gene>
<evidence type="ECO:0000313" key="1">
    <source>
        <dbReference type="EMBL" id="KII63525.1"/>
    </source>
</evidence>
<reference evidence="1 2" key="1">
    <citation type="journal article" date="2014" name="Genome Biol. Evol.">
        <title>The genome of the myxosporean Thelohanellus kitauei shows adaptations to nutrient acquisition within its fish host.</title>
        <authorList>
            <person name="Yang Y."/>
            <person name="Xiong J."/>
            <person name="Zhou Z."/>
            <person name="Huo F."/>
            <person name="Miao W."/>
            <person name="Ran C."/>
            <person name="Liu Y."/>
            <person name="Zhang J."/>
            <person name="Feng J."/>
            <person name="Wang M."/>
            <person name="Wang M."/>
            <person name="Wang L."/>
            <person name="Yao B."/>
        </authorList>
    </citation>
    <scope>NUCLEOTIDE SEQUENCE [LARGE SCALE GENOMIC DNA]</scope>
    <source>
        <strain evidence="1">Wuqing</strain>
    </source>
</reference>
<proteinExistence type="predicted"/>
<accession>A0A0C2M958</accession>
<comment type="caution">
    <text evidence="1">The sequence shown here is derived from an EMBL/GenBank/DDBJ whole genome shotgun (WGS) entry which is preliminary data.</text>
</comment>
<dbReference type="EMBL" id="JWZT01004661">
    <property type="protein sequence ID" value="KII63525.1"/>
    <property type="molecule type" value="Genomic_DNA"/>
</dbReference>
<name>A0A0C2M958_THEKT</name>
<sequence length="416" mass="48904">MMLSPFNIIDTKSNQIALEEYSNNSAVKDLPTQMLAVMNFISHFWHQNDKKADKLFVENFPKDLYNQFLKIKQDKTIIDEYHEMKISLFDAFSFIFRNHNMLLESETQKFIDLFLGFIEKREDISSYDAHALIDSVIICVSHKPNRIKFIEENCMFNLFYTFIKGTDNLADKFWIMCEDIYRANLGKCDTLCISKLNKCAKAIMTTFWMTADEESARLLLMLFTMLYHQKLFDITKFEVSKFYSITLSIFNNHLEKCQDSLLLAHLPKIWIGIFNRPTNVFKINNCNRLTIFAALFSISISNKFRKIIQGYGKFKMTKTKNQMLNVIYFALVAFPRLGKVSKILLINVLTTLHMSFKEYLDKCSIEDLPFESQFIIVQYFIKSFVTLKIDISLQDDEVLNRFFKRIVTYPSPSSIF</sequence>
<dbReference type="AlphaFoldDB" id="A0A0C2M958"/>
<organism evidence="1 2">
    <name type="scientific">Thelohanellus kitauei</name>
    <name type="common">Myxosporean</name>
    <dbReference type="NCBI Taxonomy" id="669202"/>
    <lineage>
        <taxon>Eukaryota</taxon>
        <taxon>Metazoa</taxon>
        <taxon>Cnidaria</taxon>
        <taxon>Myxozoa</taxon>
        <taxon>Myxosporea</taxon>
        <taxon>Bivalvulida</taxon>
        <taxon>Platysporina</taxon>
        <taxon>Myxobolidae</taxon>
        <taxon>Thelohanellus</taxon>
    </lineage>
</organism>
<keyword evidence="2" id="KW-1185">Reference proteome</keyword>
<dbReference type="Proteomes" id="UP000031668">
    <property type="component" value="Unassembled WGS sequence"/>
</dbReference>
<evidence type="ECO:0000313" key="2">
    <source>
        <dbReference type="Proteomes" id="UP000031668"/>
    </source>
</evidence>